<reference evidence="1 2" key="1">
    <citation type="submission" date="2016-02" db="EMBL/GenBank/DDBJ databases">
        <authorList>
            <consortium name="Pathogen Informatics"/>
        </authorList>
    </citation>
    <scope>NUCLEOTIDE SEQUENCE [LARGE SCALE GENOMIC DNA]</scope>
    <source>
        <strain evidence="1 2">LSS54</strain>
    </source>
</reference>
<proteinExistence type="predicted"/>
<dbReference type="Proteomes" id="UP000073494">
    <property type="component" value="Unassembled WGS sequence"/>
</dbReference>
<organism evidence="1 2">
    <name type="scientific">Streptococcus suis</name>
    <dbReference type="NCBI Taxonomy" id="1307"/>
    <lineage>
        <taxon>Bacteria</taxon>
        <taxon>Bacillati</taxon>
        <taxon>Bacillota</taxon>
        <taxon>Bacilli</taxon>
        <taxon>Lactobacillales</taxon>
        <taxon>Streptococcaceae</taxon>
        <taxon>Streptococcus</taxon>
    </lineage>
</organism>
<accession>A0A0Z8GEI9</accession>
<dbReference type="AlphaFoldDB" id="A0A0Z8GEI9"/>
<protein>
    <submittedName>
        <fullName evidence="1">Prophage protein</fullName>
    </submittedName>
</protein>
<evidence type="ECO:0000313" key="2">
    <source>
        <dbReference type="Proteomes" id="UP000073494"/>
    </source>
</evidence>
<sequence length="81" mass="9499">MTLEIMKTTQLIGNLKIGDEIVKAYTVNIDNKGVSKIFETVYNQELYAANRKEMRKQEAEFREKRYEVEDAILAELEPKEE</sequence>
<evidence type="ECO:0000313" key="1">
    <source>
        <dbReference type="EMBL" id="CYU97296.1"/>
    </source>
</evidence>
<dbReference type="RefSeq" id="WP_044775259.1">
    <property type="nucleotide sequence ID" value="NZ_CEFG01000166.1"/>
</dbReference>
<name>A0A0Z8GEI9_STRSU</name>
<gene>
    <name evidence="1" type="ORF">ERS132416_01287</name>
</gene>
<dbReference type="EMBL" id="FIHD01000021">
    <property type="protein sequence ID" value="CYU97296.1"/>
    <property type="molecule type" value="Genomic_DNA"/>
</dbReference>